<accession>A0A2U3PVT6</accession>
<proteinExistence type="predicted"/>
<gene>
    <name evidence="1" type="ORF">BRAD3257_2163</name>
</gene>
<dbReference type="AlphaFoldDB" id="A0A2U3PVT6"/>
<organism evidence="1 2">
    <name type="scientific">Bradyrhizobium vignae</name>
    <dbReference type="NCBI Taxonomy" id="1549949"/>
    <lineage>
        <taxon>Bacteria</taxon>
        <taxon>Pseudomonadati</taxon>
        <taxon>Pseudomonadota</taxon>
        <taxon>Alphaproteobacteria</taxon>
        <taxon>Hyphomicrobiales</taxon>
        <taxon>Nitrobacteraceae</taxon>
        <taxon>Bradyrhizobium</taxon>
    </lineage>
</organism>
<evidence type="ECO:0000313" key="2">
    <source>
        <dbReference type="Proteomes" id="UP000246085"/>
    </source>
</evidence>
<dbReference type="KEGG" id="bvz:BRAD3257_2163"/>
<reference evidence="1 2" key="1">
    <citation type="submission" date="2018-03" db="EMBL/GenBank/DDBJ databases">
        <authorList>
            <person name="Gully D."/>
        </authorList>
    </citation>
    <scope>NUCLEOTIDE SEQUENCE [LARGE SCALE GENOMIC DNA]</scope>
    <source>
        <strain evidence="1">ORS3257</strain>
    </source>
</reference>
<sequence length="152" mass="16717">MWNRSRGSPFPQLRLPNLCLYSGVMHLRFSLGAAVSPGVVDRGGVSDFLSEYSGSRRLVAKTVKDYLAVAITSRGVGVEDINRTLGALPTCDRCHGSSRVIVTELLNLRIGRSVVAYRCRECGYVTWDERLSIAVAQVRPPEGRQPRLIAAE</sequence>
<dbReference type="EMBL" id="LS398110">
    <property type="protein sequence ID" value="SPP93244.1"/>
    <property type="molecule type" value="Genomic_DNA"/>
</dbReference>
<protein>
    <submittedName>
        <fullName evidence="1">Uncharacterized protein</fullName>
    </submittedName>
</protein>
<name>A0A2U3PVT6_9BRAD</name>
<dbReference type="Proteomes" id="UP000246085">
    <property type="component" value="Chromosome BRAD3257"/>
</dbReference>
<evidence type="ECO:0000313" key="1">
    <source>
        <dbReference type="EMBL" id="SPP93244.1"/>
    </source>
</evidence>